<dbReference type="EMBL" id="UFWD01000001">
    <property type="protein sequence ID" value="SUY26075.1"/>
    <property type="molecule type" value="Genomic_DNA"/>
</dbReference>
<dbReference type="InterPro" id="IPR041222">
    <property type="entry name" value="PriA_3primeBD"/>
</dbReference>
<dbReference type="GO" id="GO:0006270">
    <property type="term" value="P:DNA replication initiation"/>
    <property type="evidence" value="ECO:0007669"/>
    <property type="project" value="TreeGrafter"/>
</dbReference>
<dbReference type="GO" id="GO:0043138">
    <property type="term" value="F:3'-5' DNA helicase activity"/>
    <property type="evidence" value="ECO:0007669"/>
    <property type="project" value="TreeGrafter"/>
</dbReference>
<evidence type="ECO:0000256" key="2">
    <source>
        <dbReference type="ARBA" id="ARBA00022840"/>
    </source>
</evidence>
<dbReference type="GO" id="GO:0003677">
    <property type="term" value="F:DNA binding"/>
    <property type="evidence" value="ECO:0007669"/>
    <property type="project" value="UniProtKB-KW"/>
</dbReference>
<dbReference type="GO" id="GO:0006302">
    <property type="term" value="P:double-strand break repair"/>
    <property type="evidence" value="ECO:0007669"/>
    <property type="project" value="TreeGrafter"/>
</dbReference>
<evidence type="ECO:0000256" key="1">
    <source>
        <dbReference type="ARBA" id="ARBA00022741"/>
    </source>
</evidence>
<gene>
    <name evidence="5" type="primary">priA_2</name>
    <name evidence="5" type="ORF">NCTC13307_03444</name>
</gene>
<dbReference type="PANTHER" id="PTHR30580">
    <property type="entry name" value="PRIMOSOMAL PROTEIN N"/>
    <property type="match status" value="1"/>
</dbReference>
<dbReference type="InterPro" id="IPR042115">
    <property type="entry name" value="PriA_3primeBD_sf"/>
</dbReference>
<keyword evidence="1" id="KW-0547">Nucleotide-binding</keyword>
<protein>
    <submittedName>
        <fullName evidence="5">Primosomal protein N</fullName>
    </submittedName>
</protein>
<organism evidence="5">
    <name type="scientific">Clostridioides difficile</name>
    <name type="common">Peptoclostridium difficile</name>
    <dbReference type="NCBI Taxonomy" id="1496"/>
    <lineage>
        <taxon>Bacteria</taxon>
        <taxon>Bacillati</taxon>
        <taxon>Bacillota</taxon>
        <taxon>Clostridia</taxon>
        <taxon>Peptostreptococcales</taxon>
        <taxon>Peptostreptococcaceae</taxon>
        <taxon>Clostridioides</taxon>
    </lineage>
</organism>
<keyword evidence="2" id="KW-0067">ATP-binding</keyword>
<evidence type="ECO:0000313" key="5">
    <source>
        <dbReference type="EMBL" id="SUY26075.1"/>
    </source>
</evidence>
<dbReference type="Gene3D" id="3.40.1440.60">
    <property type="entry name" value="PriA, 3(prime) DNA-binding domain"/>
    <property type="match status" value="1"/>
</dbReference>
<sequence length="113" mass="13402">MKKYAKVIVRSNTIYTDNLFTYQIPVFLSDVIKIGHRILVPFGKGNKPTEAFVFQFTDSLDEKIKIKEIIDILDENPIFRKEDLELVYWMKNRYLCTYIECINLIYSKGIQIK</sequence>
<evidence type="ECO:0000256" key="3">
    <source>
        <dbReference type="ARBA" id="ARBA00023125"/>
    </source>
</evidence>
<dbReference type="AlphaFoldDB" id="A0A381IDY0"/>
<dbReference type="PANTHER" id="PTHR30580:SF0">
    <property type="entry name" value="PRIMOSOMAL PROTEIN N"/>
    <property type="match status" value="1"/>
</dbReference>
<dbReference type="GO" id="GO:0006310">
    <property type="term" value="P:DNA recombination"/>
    <property type="evidence" value="ECO:0007669"/>
    <property type="project" value="TreeGrafter"/>
</dbReference>
<dbReference type="Pfam" id="PF17764">
    <property type="entry name" value="PriA_3primeBD"/>
    <property type="match status" value="1"/>
</dbReference>
<keyword evidence="3" id="KW-0238">DNA-binding</keyword>
<reference evidence="5" key="1">
    <citation type="submission" date="2018-06" db="EMBL/GenBank/DDBJ databases">
        <authorList>
            <consortium name="Pathogen Informatics"/>
            <person name="Doyle S."/>
        </authorList>
    </citation>
    <scope>NUCLEOTIDE SEQUENCE</scope>
    <source>
        <strain evidence="5">NCTC13307</strain>
    </source>
</reference>
<accession>A0A381IDY0</accession>
<evidence type="ECO:0000259" key="4">
    <source>
        <dbReference type="Pfam" id="PF17764"/>
    </source>
</evidence>
<proteinExistence type="predicted"/>
<feature type="domain" description="Primosomal protein N' 3' DNA-binding" evidence="4">
    <location>
        <begin position="7"/>
        <end position="105"/>
    </location>
</feature>
<dbReference type="GO" id="GO:0005524">
    <property type="term" value="F:ATP binding"/>
    <property type="evidence" value="ECO:0007669"/>
    <property type="project" value="UniProtKB-KW"/>
</dbReference>
<name>A0A381IDY0_CLODI</name>